<protein>
    <submittedName>
        <fullName evidence="2">Uncharacterized protein</fullName>
    </submittedName>
</protein>
<dbReference type="AlphaFoldDB" id="A0A2C5XJX4"/>
<name>A0A2C5XJX4_9HYPO</name>
<feature type="region of interest" description="Disordered" evidence="1">
    <location>
        <begin position="183"/>
        <end position="286"/>
    </location>
</feature>
<evidence type="ECO:0000313" key="2">
    <source>
        <dbReference type="EMBL" id="PHH65258.1"/>
    </source>
</evidence>
<organism evidence="2 3">
    <name type="scientific">Ophiocordyceps australis</name>
    <dbReference type="NCBI Taxonomy" id="1399860"/>
    <lineage>
        <taxon>Eukaryota</taxon>
        <taxon>Fungi</taxon>
        <taxon>Dikarya</taxon>
        <taxon>Ascomycota</taxon>
        <taxon>Pezizomycotina</taxon>
        <taxon>Sordariomycetes</taxon>
        <taxon>Hypocreomycetidae</taxon>
        <taxon>Hypocreales</taxon>
        <taxon>Ophiocordycipitaceae</taxon>
        <taxon>Ophiocordyceps</taxon>
    </lineage>
</organism>
<reference evidence="2 3" key="1">
    <citation type="submission" date="2017-06" db="EMBL/GenBank/DDBJ databases">
        <title>Ant-infecting Ophiocordyceps genomes reveal a high diversity of potential behavioral manipulation genes and a possible major role for enterotoxins.</title>
        <authorList>
            <person name="De Bekker C."/>
            <person name="Evans H.C."/>
            <person name="Brachmann A."/>
            <person name="Hughes D.P."/>
        </authorList>
    </citation>
    <scope>NUCLEOTIDE SEQUENCE [LARGE SCALE GENOMIC DNA]</scope>
    <source>
        <strain evidence="2 3">Map64</strain>
    </source>
</reference>
<sequence length="286" mass="31787">MPKRHRHRRNTAGAKHKGADGELAPANSYVNMNAQVGFGLVDFNDARQTPAAYRRDFEKRADKLEKQLYQMQVVQATLQSLEWQRGPDAAVIARSAYHVKERLASVDQGLETFRLLSFRDPARYTVEARRLLDYAADYLDITWSVARQALGLSLPQRIDQDKLWKEHVAQFLAISEARGATVHVPTPKPVKPTSVAQHKELGQGEQRDGQGEQGTGTQGEPAKPCGARRDRANGPPLGFSESQWRQGINNLLQAAEADSDQVQHSDMDDEADIQDEIHVASDSAGD</sequence>
<keyword evidence="3" id="KW-1185">Reference proteome</keyword>
<proteinExistence type="predicted"/>
<feature type="compositionally biased region" description="Polar residues" evidence="1">
    <location>
        <begin position="240"/>
        <end position="252"/>
    </location>
</feature>
<dbReference type="OrthoDB" id="10332680at2759"/>
<dbReference type="EMBL" id="NJET01000020">
    <property type="protein sequence ID" value="PHH65258.1"/>
    <property type="molecule type" value="Genomic_DNA"/>
</dbReference>
<dbReference type="Proteomes" id="UP000226192">
    <property type="component" value="Unassembled WGS sequence"/>
</dbReference>
<gene>
    <name evidence="2" type="ORF">CDD81_3117</name>
</gene>
<feature type="compositionally biased region" description="Basic and acidic residues" evidence="1">
    <location>
        <begin position="197"/>
        <end position="210"/>
    </location>
</feature>
<feature type="region of interest" description="Disordered" evidence="1">
    <location>
        <begin position="1"/>
        <end position="22"/>
    </location>
</feature>
<accession>A0A2C5XJX4</accession>
<feature type="compositionally biased region" description="Basic residues" evidence="1">
    <location>
        <begin position="1"/>
        <end position="16"/>
    </location>
</feature>
<evidence type="ECO:0000256" key="1">
    <source>
        <dbReference type="SAM" id="MobiDB-lite"/>
    </source>
</evidence>
<comment type="caution">
    <text evidence="2">The sequence shown here is derived from an EMBL/GenBank/DDBJ whole genome shotgun (WGS) entry which is preliminary data.</text>
</comment>
<evidence type="ECO:0000313" key="3">
    <source>
        <dbReference type="Proteomes" id="UP000226192"/>
    </source>
</evidence>